<organism evidence="2 3">
    <name type="scientific">Epicoccum nigrum</name>
    <name type="common">Soil fungus</name>
    <name type="synonym">Epicoccum purpurascens</name>
    <dbReference type="NCBI Taxonomy" id="105696"/>
    <lineage>
        <taxon>Eukaryota</taxon>
        <taxon>Fungi</taxon>
        <taxon>Dikarya</taxon>
        <taxon>Ascomycota</taxon>
        <taxon>Pezizomycotina</taxon>
        <taxon>Dothideomycetes</taxon>
        <taxon>Pleosporomycetidae</taxon>
        <taxon>Pleosporales</taxon>
        <taxon>Pleosporineae</taxon>
        <taxon>Didymellaceae</taxon>
        <taxon>Epicoccum</taxon>
    </lineage>
</organism>
<dbReference type="EMBL" id="KZ107839">
    <property type="protein sequence ID" value="OSS52354.1"/>
    <property type="molecule type" value="Genomic_DNA"/>
</dbReference>
<keyword evidence="1" id="KW-0732">Signal</keyword>
<dbReference type="Proteomes" id="UP000193240">
    <property type="component" value="Unassembled WGS sequence"/>
</dbReference>
<evidence type="ECO:0000256" key="1">
    <source>
        <dbReference type="SAM" id="SignalP"/>
    </source>
</evidence>
<dbReference type="InParanoid" id="A0A1Y2M8A5"/>
<feature type="signal peptide" evidence="1">
    <location>
        <begin position="1"/>
        <end position="22"/>
    </location>
</feature>
<proteinExistence type="predicted"/>
<keyword evidence="3" id="KW-1185">Reference proteome</keyword>
<reference evidence="2 3" key="1">
    <citation type="journal article" date="2017" name="Genome Announc.">
        <title>Genome sequence of the saprophytic ascomycete Epicoccum nigrum ICMP 19927 strain isolated from New Zealand.</title>
        <authorList>
            <person name="Fokin M."/>
            <person name="Fleetwood D."/>
            <person name="Weir B.S."/>
            <person name="Villas-Boas S.G."/>
        </authorList>
    </citation>
    <scope>NUCLEOTIDE SEQUENCE [LARGE SCALE GENOMIC DNA]</scope>
    <source>
        <strain evidence="2 3">ICMP 19927</strain>
    </source>
</reference>
<gene>
    <name evidence="2" type="ORF">B5807_02116</name>
</gene>
<protein>
    <submittedName>
        <fullName evidence="2">Uncharacterized protein</fullName>
    </submittedName>
</protein>
<evidence type="ECO:0000313" key="3">
    <source>
        <dbReference type="Proteomes" id="UP000193240"/>
    </source>
</evidence>
<evidence type="ECO:0000313" key="2">
    <source>
        <dbReference type="EMBL" id="OSS52354.1"/>
    </source>
</evidence>
<accession>A0A1Y2M8A5</accession>
<dbReference type="AlphaFoldDB" id="A0A1Y2M8A5"/>
<feature type="chain" id="PRO_5012440805" evidence="1">
    <location>
        <begin position="23"/>
        <end position="145"/>
    </location>
</feature>
<name>A0A1Y2M8A5_EPING</name>
<sequence>MSRKQLWLVLIGYNLLIIPAQSITTGWARWGTATPPISCRPWTDGAVWETTTGRLSRNDTMPRCNCKPHHLWDFSTATLPLLQQNLLRPSDLIPTCCTHNPTVISPLLQPPFHPRQANPISLQTHISTAHPSYREMCLPRSRALS</sequence>